<evidence type="ECO:0000256" key="7">
    <source>
        <dbReference type="ARBA" id="ARBA00023136"/>
    </source>
</evidence>
<dbReference type="NCBIfam" id="TIGR01726">
    <property type="entry name" value="HEQRo_perm_3TM"/>
    <property type="match status" value="1"/>
</dbReference>
<dbReference type="RefSeq" id="WP_376978778.1">
    <property type="nucleotide sequence ID" value="NZ_JBHLSV010000004.1"/>
</dbReference>
<evidence type="ECO:0000313" key="10">
    <source>
        <dbReference type="EMBL" id="MFC0673309.1"/>
    </source>
</evidence>
<evidence type="ECO:0000256" key="1">
    <source>
        <dbReference type="ARBA" id="ARBA00004651"/>
    </source>
</evidence>
<dbReference type="InterPro" id="IPR000515">
    <property type="entry name" value="MetI-like"/>
</dbReference>
<dbReference type="PANTHER" id="PTHR30614">
    <property type="entry name" value="MEMBRANE COMPONENT OF AMINO ACID ABC TRANSPORTER"/>
    <property type="match status" value="1"/>
</dbReference>
<feature type="domain" description="ABC transmembrane type-1" evidence="9">
    <location>
        <begin position="19"/>
        <end position="210"/>
    </location>
</feature>
<dbReference type="Gene3D" id="1.10.3720.10">
    <property type="entry name" value="MetI-like"/>
    <property type="match status" value="1"/>
</dbReference>
<sequence>MDLDPLYMLEVLPQLLKFLPVTLLIAVAAMFFAILIGLFVALIRFLRIPVLDQIAQLYVSLFRGIPTLVQLFLIYYGLPQLFPFMSTMDALTAAIIGFSLKESSYLAEIFRAALTSVDRGQLEAGLATGMTSPQVYRRYIIPQAAFNALPATGNIFISLLKETSVAFTLGLTEMFAEAKIVASASFRFFETFLVVGLVYWLLVIVYSWIQGRLEKRLGRAYVR</sequence>
<dbReference type="PANTHER" id="PTHR30614:SF0">
    <property type="entry name" value="L-CYSTINE TRANSPORT SYSTEM PERMEASE PROTEIN TCYL"/>
    <property type="match status" value="1"/>
</dbReference>
<keyword evidence="2 8" id="KW-0813">Transport</keyword>
<comment type="caution">
    <text evidence="10">The sequence shown here is derived from an EMBL/GenBank/DDBJ whole genome shotgun (WGS) entry which is preliminary data.</text>
</comment>
<protein>
    <submittedName>
        <fullName evidence="10">Amino acid ABC transporter permease</fullName>
    </submittedName>
</protein>
<evidence type="ECO:0000313" key="11">
    <source>
        <dbReference type="Proteomes" id="UP001589793"/>
    </source>
</evidence>
<reference evidence="10 11" key="1">
    <citation type="submission" date="2024-09" db="EMBL/GenBank/DDBJ databases">
        <authorList>
            <person name="Sun Q."/>
            <person name="Mori K."/>
        </authorList>
    </citation>
    <scope>NUCLEOTIDE SEQUENCE [LARGE SCALE GENOMIC DNA]</scope>
    <source>
        <strain evidence="10 11">CICC 10874</strain>
    </source>
</reference>
<evidence type="ECO:0000256" key="4">
    <source>
        <dbReference type="ARBA" id="ARBA00022692"/>
    </source>
</evidence>
<evidence type="ECO:0000259" key="9">
    <source>
        <dbReference type="PROSITE" id="PS50928"/>
    </source>
</evidence>
<feature type="transmembrane region" description="Helical" evidence="8">
    <location>
        <begin position="20"/>
        <end position="45"/>
    </location>
</feature>
<comment type="subcellular location">
    <subcellularLocation>
        <location evidence="1 8">Cell membrane</location>
        <topology evidence="1 8">Multi-pass membrane protein</topology>
    </subcellularLocation>
</comment>
<dbReference type="PROSITE" id="PS50928">
    <property type="entry name" value="ABC_TM1"/>
    <property type="match status" value="1"/>
</dbReference>
<evidence type="ECO:0000256" key="5">
    <source>
        <dbReference type="ARBA" id="ARBA00022970"/>
    </source>
</evidence>
<feature type="transmembrane region" description="Helical" evidence="8">
    <location>
        <begin position="191"/>
        <end position="209"/>
    </location>
</feature>
<dbReference type="Pfam" id="PF00528">
    <property type="entry name" value="BPD_transp_1"/>
    <property type="match status" value="1"/>
</dbReference>
<evidence type="ECO:0000256" key="3">
    <source>
        <dbReference type="ARBA" id="ARBA00022475"/>
    </source>
</evidence>
<keyword evidence="3" id="KW-1003">Cell membrane</keyword>
<feature type="transmembrane region" description="Helical" evidence="8">
    <location>
        <begin position="57"/>
        <end position="78"/>
    </location>
</feature>
<keyword evidence="11" id="KW-1185">Reference proteome</keyword>
<dbReference type="InterPro" id="IPR035906">
    <property type="entry name" value="MetI-like_sf"/>
</dbReference>
<evidence type="ECO:0000256" key="2">
    <source>
        <dbReference type="ARBA" id="ARBA00022448"/>
    </source>
</evidence>
<evidence type="ECO:0000256" key="8">
    <source>
        <dbReference type="RuleBase" id="RU363032"/>
    </source>
</evidence>
<dbReference type="InterPro" id="IPR010065">
    <property type="entry name" value="AA_ABC_transptr_permease_3TM"/>
</dbReference>
<dbReference type="InterPro" id="IPR043429">
    <property type="entry name" value="ArtM/GltK/GlnP/TcyL/YhdX-like"/>
</dbReference>
<dbReference type="Proteomes" id="UP001589793">
    <property type="component" value="Unassembled WGS sequence"/>
</dbReference>
<proteinExistence type="inferred from homology"/>
<name>A0ABV6R8J5_9MICO</name>
<keyword evidence="7 8" id="KW-0472">Membrane</keyword>
<accession>A0ABV6R8J5</accession>
<gene>
    <name evidence="10" type="ORF">ACFFF6_04980</name>
</gene>
<dbReference type="SUPFAM" id="SSF161098">
    <property type="entry name" value="MetI-like"/>
    <property type="match status" value="1"/>
</dbReference>
<dbReference type="CDD" id="cd06261">
    <property type="entry name" value="TM_PBP2"/>
    <property type="match status" value="1"/>
</dbReference>
<keyword evidence="6 8" id="KW-1133">Transmembrane helix</keyword>
<comment type="similarity">
    <text evidence="8">Belongs to the binding-protein-dependent transport system permease family.</text>
</comment>
<keyword evidence="4 8" id="KW-0812">Transmembrane</keyword>
<keyword evidence="5" id="KW-0029">Amino-acid transport</keyword>
<organism evidence="10 11">
    <name type="scientific">Brachybacterium hainanense</name>
    <dbReference type="NCBI Taxonomy" id="1541174"/>
    <lineage>
        <taxon>Bacteria</taxon>
        <taxon>Bacillati</taxon>
        <taxon>Actinomycetota</taxon>
        <taxon>Actinomycetes</taxon>
        <taxon>Micrococcales</taxon>
        <taxon>Dermabacteraceae</taxon>
        <taxon>Brachybacterium</taxon>
    </lineage>
</organism>
<dbReference type="EMBL" id="JBHLSV010000004">
    <property type="protein sequence ID" value="MFC0673309.1"/>
    <property type="molecule type" value="Genomic_DNA"/>
</dbReference>
<evidence type="ECO:0000256" key="6">
    <source>
        <dbReference type="ARBA" id="ARBA00022989"/>
    </source>
</evidence>